<dbReference type="Gene3D" id="1.10.3730.20">
    <property type="match status" value="1"/>
</dbReference>
<dbReference type="GO" id="GO:0022857">
    <property type="term" value="F:transmembrane transporter activity"/>
    <property type="evidence" value="ECO:0007669"/>
    <property type="project" value="InterPro"/>
</dbReference>
<reference evidence="9" key="1">
    <citation type="journal article" date="2014" name="Int. J. Syst. Evol. Microbiol.">
        <title>Complete genome sequence of Corynebacterium casei LMG S-19264T (=DSM 44701T), isolated from a smear-ripened cheese.</title>
        <authorList>
            <consortium name="US DOE Joint Genome Institute (JGI-PGF)"/>
            <person name="Walter F."/>
            <person name="Albersmeier A."/>
            <person name="Kalinowski J."/>
            <person name="Ruckert C."/>
        </authorList>
    </citation>
    <scope>NUCLEOTIDE SEQUENCE</scope>
    <source>
        <strain evidence="9">CGMCC 1.12987</strain>
    </source>
</reference>
<gene>
    <name evidence="9" type="ORF">GCM10010916_18130</name>
</gene>
<evidence type="ECO:0000256" key="5">
    <source>
        <dbReference type="ARBA" id="ARBA00022989"/>
    </source>
</evidence>
<comment type="similarity">
    <text evidence="7">Belongs to the drug/metabolite transporter (DMT) superfamily. Small multidrug resistance (SMR) (TC 2.A.7.1) family.</text>
</comment>
<evidence type="ECO:0000256" key="3">
    <source>
        <dbReference type="ARBA" id="ARBA00022475"/>
    </source>
</evidence>
<evidence type="ECO:0000256" key="1">
    <source>
        <dbReference type="ARBA" id="ARBA00004651"/>
    </source>
</evidence>
<comment type="caution">
    <text evidence="9">The sequence shown here is derived from an EMBL/GenBank/DDBJ whole genome shotgun (WGS) entry which is preliminary data.</text>
</comment>
<dbReference type="Proteomes" id="UP000644756">
    <property type="component" value="Unassembled WGS sequence"/>
</dbReference>
<evidence type="ECO:0000256" key="4">
    <source>
        <dbReference type="ARBA" id="ARBA00022692"/>
    </source>
</evidence>
<evidence type="ECO:0000256" key="6">
    <source>
        <dbReference type="ARBA" id="ARBA00023136"/>
    </source>
</evidence>
<name>A0A917CXW5_9BACL</name>
<dbReference type="EMBL" id="BMGR01000005">
    <property type="protein sequence ID" value="GGG01376.1"/>
    <property type="molecule type" value="Genomic_DNA"/>
</dbReference>
<dbReference type="InterPro" id="IPR045324">
    <property type="entry name" value="Small_multidrug_res"/>
</dbReference>
<keyword evidence="4 7" id="KW-0812">Transmembrane</keyword>
<dbReference type="InterPro" id="IPR037185">
    <property type="entry name" value="EmrE-like"/>
</dbReference>
<evidence type="ECO:0000256" key="2">
    <source>
        <dbReference type="ARBA" id="ARBA00022448"/>
    </source>
</evidence>
<dbReference type="InterPro" id="IPR000390">
    <property type="entry name" value="Small_drug/metabolite_transptr"/>
</dbReference>
<dbReference type="GO" id="GO:0005886">
    <property type="term" value="C:plasma membrane"/>
    <property type="evidence" value="ECO:0007669"/>
    <property type="project" value="UniProtKB-SubCell"/>
</dbReference>
<dbReference type="AlphaFoldDB" id="A0A917CXW5"/>
<keyword evidence="3" id="KW-1003">Cell membrane</keyword>
<feature type="transmembrane region" description="Helical" evidence="8">
    <location>
        <begin position="29"/>
        <end position="50"/>
    </location>
</feature>
<feature type="transmembrane region" description="Helical" evidence="8">
    <location>
        <begin position="6"/>
        <end position="22"/>
    </location>
</feature>
<evidence type="ECO:0000313" key="10">
    <source>
        <dbReference type="Proteomes" id="UP000644756"/>
    </source>
</evidence>
<evidence type="ECO:0000256" key="8">
    <source>
        <dbReference type="SAM" id="Phobius"/>
    </source>
</evidence>
<keyword evidence="6 8" id="KW-0472">Membrane</keyword>
<feature type="transmembrane region" description="Helical" evidence="8">
    <location>
        <begin position="56"/>
        <end position="77"/>
    </location>
</feature>
<protein>
    <submittedName>
        <fullName evidence="9">QacE family quaternary ammonium compound efflux SMR transporter</fullName>
    </submittedName>
</protein>
<keyword evidence="10" id="KW-1185">Reference proteome</keyword>
<proteinExistence type="inferred from homology"/>
<keyword evidence="2" id="KW-0813">Transport</keyword>
<reference evidence="9" key="2">
    <citation type="submission" date="2020-09" db="EMBL/GenBank/DDBJ databases">
        <authorList>
            <person name="Sun Q."/>
            <person name="Zhou Y."/>
        </authorList>
    </citation>
    <scope>NUCLEOTIDE SEQUENCE</scope>
    <source>
        <strain evidence="9">CGMCC 1.12987</strain>
    </source>
</reference>
<keyword evidence="5 8" id="KW-1133">Transmembrane helix</keyword>
<dbReference type="SUPFAM" id="SSF103481">
    <property type="entry name" value="Multidrug resistance efflux transporter EmrE"/>
    <property type="match status" value="1"/>
</dbReference>
<dbReference type="PANTHER" id="PTHR30561">
    <property type="entry name" value="SMR FAMILY PROTON-DEPENDENT DRUG EFFLUX TRANSPORTER SUGE"/>
    <property type="match status" value="1"/>
</dbReference>
<accession>A0A917CXW5</accession>
<evidence type="ECO:0000313" key="9">
    <source>
        <dbReference type="EMBL" id="GGG01376.1"/>
    </source>
</evidence>
<dbReference type="PANTHER" id="PTHR30561:SF1">
    <property type="entry name" value="MULTIDRUG TRANSPORTER EMRE"/>
    <property type="match status" value="1"/>
</dbReference>
<dbReference type="RefSeq" id="WP_188530740.1">
    <property type="nucleotide sequence ID" value="NZ_BMGR01000005.1"/>
</dbReference>
<comment type="subcellular location">
    <subcellularLocation>
        <location evidence="1 7">Cell membrane</location>
        <topology evidence="1 7">Multi-pass membrane protein</topology>
    </subcellularLocation>
</comment>
<organism evidence="9 10">
    <name type="scientific">Paenibacillus abyssi</name>
    <dbReference type="NCBI Taxonomy" id="1340531"/>
    <lineage>
        <taxon>Bacteria</taxon>
        <taxon>Bacillati</taxon>
        <taxon>Bacillota</taxon>
        <taxon>Bacilli</taxon>
        <taxon>Bacillales</taxon>
        <taxon>Paenibacillaceae</taxon>
        <taxon>Paenibacillus</taxon>
    </lineage>
</organism>
<dbReference type="Pfam" id="PF00893">
    <property type="entry name" value="Multi_Drug_Res"/>
    <property type="match status" value="1"/>
</dbReference>
<evidence type="ECO:0000256" key="7">
    <source>
        <dbReference type="RuleBase" id="RU003942"/>
    </source>
</evidence>
<feature type="transmembrane region" description="Helical" evidence="8">
    <location>
        <begin position="84"/>
        <end position="102"/>
    </location>
</feature>
<sequence length="104" mass="11459">MGWLYVLFVIIANVLAVVCFKIHAQQENWAMYALGYVFTAICYFSLSLSIKYLGMIVPYVVWSGAGIAIIAYIGYVFFNEPMSALKVVSALLIMAGIVGMTVSE</sequence>